<keyword evidence="8" id="KW-1185">Reference proteome</keyword>
<keyword evidence="2 4" id="KW-0472">Membrane</keyword>
<dbReference type="PROSITE" id="PS51123">
    <property type="entry name" value="OMPA_2"/>
    <property type="match status" value="1"/>
</dbReference>
<reference evidence="7 8" key="6">
    <citation type="journal article" date="2011" name="Appl. Environ. Microbiol.">
        <title>Involvement of the azorhizobial chromosome partition gene (parA) in the onset of bacteroid differentiation during Sesbania rostrata stem nodule development.</title>
        <authorList>
            <person name="Liu CT."/>
            <person name="Lee KB."/>
            <person name="Wang YS."/>
            <person name="Peng MH."/>
            <person name="Lee KT."/>
            <person name="Suzuki S."/>
            <person name="Suzuki T."/>
            <person name="Oyaizu H."/>
        </authorList>
    </citation>
    <scope>NUCLEOTIDE SEQUENCE [LARGE SCALE GENOMIC DNA]</scope>
    <source>
        <strain evidence="8">ATCC 43989 / DSM 5975 / JCM 20966 / LMG 6465 / NBRC 14845 / NCIMB 13405 / ORS 571</strain>
    </source>
</reference>
<protein>
    <submittedName>
        <fullName evidence="7">OmpA family protein</fullName>
    </submittedName>
</protein>
<dbReference type="InterPro" id="IPR036737">
    <property type="entry name" value="OmpA-like_sf"/>
</dbReference>
<evidence type="ECO:0000256" key="1">
    <source>
        <dbReference type="ARBA" id="ARBA00004442"/>
    </source>
</evidence>
<evidence type="ECO:0000256" key="4">
    <source>
        <dbReference type="PROSITE-ProRule" id="PRU00473"/>
    </source>
</evidence>
<reference evidence="7 8" key="3">
    <citation type="journal article" date="2008" name="BMC Genomics">
        <title>The genome of the versatile nitrogen fixer Azorhizobium caulinodans ORS571.</title>
        <authorList>
            <person name="Lee KB."/>
            <person name="Backer P.D."/>
            <person name="Aono T."/>
            <person name="Liu CT."/>
            <person name="Suzuki S."/>
            <person name="Suzuki T."/>
            <person name="Kaneko T."/>
            <person name="Yamada M."/>
            <person name="Tabata S."/>
            <person name="Kupfer D.M."/>
            <person name="Najar F.Z."/>
            <person name="Wiley G.B."/>
            <person name="Roe B."/>
            <person name="Binnewies T.T."/>
            <person name="Ussery D.W."/>
            <person name="D'Haeze W."/>
            <person name="Herder J.D."/>
            <person name="Gevers D."/>
            <person name="Vereecke D."/>
            <person name="Holsters M."/>
            <person name="Oyaizu H."/>
        </authorList>
    </citation>
    <scope>NUCLEOTIDE SEQUENCE [LARGE SCALE GENOMIC DNA]</scope>
    <source>
        <strain evidence="8">ATCC 43989 / DSM 5975 / JCM 20966 / LMG 6465 / NBRC 14845 / NCIMB 13405 / ORS 571</strain>
    </source>
</reference>
<dbReference type="EMBL" id="AP009384">
    <property type="protein sequence ID" value="BAF86778.1"/>
    <property type="molecule type" value="Genomic_DNA"/>
</dbReference>
<dbReference type="AlphaFoldDB" id="A8IQG5"/>
<evidence type="ECO:0000256" key="5">
    <source>
        <dbReference type="SAM" id="SignalP"/>
    </source>
</evidence>
<evidence type="ECO:0000313" key="7">
    <source>
        <dbReference type="EMBL" id="BAF86778.1"/>
    </source>
</evidence>
<feature type="domain" description="OmpA-like" evidence="6">
    <location>
        <begin position="76"/>
        <end position="194"/>
    </location>
</feature>
<dbReference type="GO" id="GO:0009279">
    <property type="term" value="C:cell outer membrane"/>
    <property type="evidence" value="ECO:0007669"/>
    <property type="project" value="UniProtKB-SubCell"/>
</dbReference>
<reference evidence="7 8" key="5">
    <citation type="journal article" date="2010" name="Appl. Environ. Microbiol.">
        <title>phrR-like gene praR of Azorhizobium caulinodans ORS571 is essential for symbiosis with Sesbania rostrata and is involved in expression of reb genes.</title>
        <authorList>
            <person name="Akiba N."/>
            <person name="Aono T."/>
            <person name="Toyazaki H."/>
            <person name="Sato S."/>
            <person name="Oyaizu H."/>
        </authorList>
    </citation>
    <scope>NUCLEOTIDE SEQUENCE [LARGE SCALE GENOMIC DNA]</scope>
    <source>
        <strain evidence="8">ATCC 43989 / DSM 5975 / JCM 20966 / LMG 6465 / NBRC 14845 / NCIMB 13405 / ORS 571</strain>
    </source>
</reference>
<dbReference type="Proteomes" id="UP000000270">
    <property type="component" value="Chromosome"/>
</dbReference>
<dbReference type="InterPro" id="IPR006664">
    <property type="entry name" value="OMP_bac"/>
</dbReference>
<dbReference type="SUPFAM" id="SSF103088">
    <property type="entry name" value="OmpA-like"/>
    <property type="match status" value="1"/>
</dbReference>
<proteinExistence type="predicted"/>
<dbReference type="InterPro" id="IPR006665">
    <property type="entry name" value="OmpA-like"/>
</dbReference>
<feature type="signal peptide" evidence="5">
    <location>
        <begin position="1"/>
        <end position="23"/>
    </location>
</feature>
<reference evidence="7 8" key="4">
    <citation type="journal article" date="2009" name="Appl. Environ. Microbiol.">
        <title>Comparative genome-wide transcriptional profiling of Azorhizobium caulinodans ORS571 grown under free-living and symbiotic conditions.</title>
        <authorList>
            <person name="Tsukada S."/>
            <person name="Aono T."/>
            <person name="Akiba N."/>
            <person name="Lee KB."/>
            <person name="Liu CT."/>
            <person name="Toyazaki H."/>
            <person name="Oyaizu H."/>
        </authorList>
    </citation>
    <scope>NUCLEOTIDE SEQUENCE [LARGE SCALE GENOMIC DNA]</scope>
    <source>
        <strain evidence="8">ATCC 43989 / DSM 5975 / JCM 20966 / LMG 6465 / NBRC 14845 / NCIMB 13405 / ORS 571</strain>
    </source>
</reference>
<accession>A8IQG5</accession>
<feature type="chain" id="PRO_5002721829" evidence="5">
    <location>
        <begin position="24"/>
        <end position="199"/>
    </location>
</feature>
<evidence type="ECO:0000256" key="2">
    <source>
        <dbReference type="ARBA" id="ARBA00023136"/>
    </source>
</evidence>
<comment type="subcellular location">
    <subcellularLocation>
        <location evidence="1">Cell outer membrane</location>
    </subcellularLocation>
</comment>
<keyword evidence="5" id="KW-0732">Signal</keyword>
<name>A8IQG5_AZOC5</name>
<dbReference type="STRING" id="438753.AZC_0780"/>
<dbReference type="InterPro" id="IPR050330">
    <property type="entry name" value="Bact_OuterMem_StrucFunc"/>
</dbReference>
<evidence type="ECO:0000259" key="6">
    <source>
        <dbReference type="PROSITE" id="PS51123"/>
    </source>
</evidence>
<dbReference type="PANTHER" id="PTHR30329:SF21">
    <property type="entry name" value="LIPOPROTEIN YIAD-RELATED"/>
    <property type="match status" value="1"/>
</dbReference>
<gene>
    <name evidence="7" type="ordered locus">AZC_0780</name>
</gene>
<dbReference type="KEGG" id="azc:AZC_0780"/>
<dbReference type="Gene3D" id="3.30.1330.60">
    <property type="entry name" value="OmpA-like domain"/>
    <property type="match status" value="1"/>
</dbReference>
<dbReference type="PANTHER" id="PTHR30329">
    <property type="entry name" value="STATOR ELEMENT OF FLAGELLAR MOTOR COMPLEX"/>
    <property type="match status" value="1"/>
</dbReference>
<keyword evidence="3" id="KW-0998">Cell outer membrane</keyword>
<reference evidence="7 8" key="1">
    <citation type="journal article" date="2007" name="Appl. Environ. Microbiol.">
        <title>Rhizobial factors required for stem nodule maturation and maintenance in Sesbania rostrata-Azorhizobium caulinodans ORS571 symbiosis.</title>
        <authorList>
            <person name="Suzuki S."/>
            <person name="Aono T."/>
            <person name="Lee KB."/>
            <person name="Suzuki T."/>
            <person name="Liu CT."/>
            <person name="Miwa H."/>
            <person name="Wakao S."/>
            <person name="Iki T."/>
            <person name="Oyaizu H."/>
        </authorList>
    </citation>
    <scope>NUCLEOTIDE SEQUENCE [LARGE SCALE GENOMIC DNA]</scope>
    <source>
        <strain evidence="8">ATCC 43989 / DSM 5975 / JCM 20966 / LMG 6465 / NBRC 14845 / NCIMB 13405 / ORS 571</strain>
    </source>
</reference>
<dbReference type="PRINTS" id="PR01021">
    <property type="entry name" value="OMPADOMAIN"/>
</dbReference>
<dbReference type="HOGENOM" id="CLU_016890_5_2_5"/>
<evidence type="ECO:0000313" key="8">
    <source>
        <dbReference type="Proteomes" id="UP000000270"/>
    </source>
</evidence>
<dbReference type="CDD" id="cd07185">
    <property type="entry name" value="OmpA_C-like"/>
    <property type="match status" value="1"/>
</dbReference>
<sequence length="199" mass="21230">MKSLMLRGALTAALLVSAAAPLAAQTDLSNAQIVQGLNNLTQDAPVVTAASLRQAALDHATMYSGPPSQRPPLAIQLDKLAQINVQIQFKLNSAIILPDSYATIGAIADALHNPVLQGYRFIVTGNTDTTGTREHNLKLSQERADAVVEALTTTFNVNPARLEAVGLGEEALQDTKNPESPVNRRVQIFNVGPLPPRPR</sequence>
<dbReference type="Pfam" id="PF00691">
    <property type="entry name" value="OmpA"/>
    <property type="match status" value="1"/>
</dbReference>
<organism evidence="7 8">
    <name type="scientific">Azorhizobium caulinodans (strain ATCC 43989 / DSM 5975 / JCM 20966 / LMG 6465 / NBRC 14845 / NCIMB 13405 / ORS 571)</name>
    <dbReference type="NCBI Taxonomy" id="438753"/>
    <lineage>
        <taxon>Bacteria</taxon>
        <taxon>Pseudomonadati</taxon>
        <taxon>Pseudomonadota</taxon>
        <taxon>Alphaproteobacteria</taxon>
        <taxon>Hyphomicrobiales</taxon>
        <taxon>Xanthobacteraceae</taxon>
        <taxon>Azorhizobium</taxon>
    </lineage>
</organism>
<dbReference type="RefSeq" id="WP_012169311.1">
    <property type="nucleotide sequence ID" value="NC_009937.1"/>
</dbReference>
<dbReference type="eggNOG" id="COG2885">
    <property type="taxonomic scope" value="Bacteria"/>
</dbReference>
<reference evidence="8" key="2">
    <citation type="submission" date="2007-04" db="EMBL/GenBank/DDBJ databases">
        <title>Complete genome sequence of the nitrogen-fixing bacterium Azorhizobium caulinodans ORS571.</title>
        <authorList>
            <person name="Lee K.B."/>
            <person name="Backer P.D."/>
            <person name="Aono T."/>
            <person name="Liu C.T."/>
            <person name="Suzuki S."/>
            <person name="Suzuki T."/>
            <person name="Kaneko T."/>
            <person name="Yamada M."/>
            <person name="Tabata S."/>
            <person name="Kupfer D.M."/>
            <person name="Najar F.Z."/>
            <person name="Wiley G.B."/>
            <person name="Roe B."/>
            <person name="Binnewies T."/>
            <person name="Ussery D."/>
            <person name="Vereecke D."/>
            <person name="Gevers D."/>
            <person name="Holsters M."/>
            <person name="Oyaizu H."/>
        </authorList>
    </citation>
    <scope>NUCLEOTIDE SEQUENCE [LARGE SCALE GENOMIC DNA]</scope>
    <source>
        <strain evidence="8">ATCC 43989 / DSM 5975 / JCM 20966 / LMG 6465 / NBRC 14845 / NCIMB 13405 / ORS 571</strain>
    </source>
</reference>
<evidence type="ECO:0000256" key="3">
    <source>
        <dbReference type="ARBA" id="ARBA00023237"/>
    </source>
</evidence>